<dbReference type="Gene3D" id="1.10.510.10">
    <property type="entry name" value="Transferase(Phosphotransferase) domain 1"/>
    <property type="match status" value="1"/>
</dbReference>
<evidence type="ECO:0000256" key="4">
    <source>
        <dbReference type="ARBA" id="ARBA00022741"/>
    </source>
</evidence>
<dbReference type="InterPro" id="IPR008266">
    <property type="entry name" value="Tyr_kinase_AS"/>
</dbReference>
<dbReference type="PROSITE" id="PS00109">
    <property type="entry name" value="PROTEIN_KINASE_TYR"/>
    <property type="match status" value="1"/>
</dbReference>
<dbReference type="InterPro" id="IPR017441">
    <property type="entry name" value="Protein_kinase_ATP_BS"/>
</dbReference>
<dbReference type="RefSeq" id="WP_370716819.1">
    <property type="nucleotide sequence ID" value="NZ_JBGGTQ010000001.1"/>
</dbReference>
<dbReference type="PANTHER" id="PTHR43289:SF6">
    <property type="entry name" value="SERINE_THREONINE-PROTEIN KINASE NEKL-3"/>
    <property type="match status" value="1"/>
</dbReference>
<feature type="region of interest" description="Disordered" evidence="8">
    <location>
        <begin position="278"/>
        <end position="383"/>
    </location>
</feature>
<feature type="region of interest" description="Disordered" evidence="8">
    <location>
        <begin position="1"/>
        <end position="23"/>
    </location>
</feature>
<dbReference type="InterPro" id="IPR011009">
    <property type="entry name" value="Kinase-like_dom_sf"/>
</dbReference>
<keyword evidence="2" id="KW-0723">Serine/threonine-protein kinase</keyword>
<evidence type="ECO:0000256" key="3">
    <source>
        <dbReference type="ARBA" id="ARBA00022679"/>
    </source>
</evidence>
<keyword evidence="6 7" id="KW-0067">ATP-binding</keyword>
<dbReference type="CDD" id="cd14014">
    <property type="entry name" value="STKc_PknB_like"/>
    <property type="match status" value="1"/>
</dbReference>
<feature type="domain" description="Protein kinase" evidence="9">
    <location>
        <begin position="46"/>
        <end position="304"/>
    </location>
</feature>
<comment type="caution">
    <text evidence="10">The sequence shown here is derived from an EMBL/GenBank/DDBJ whole genome shotgun (WGS) entry which is preliminary data.</text>
</comment>
<evidence type="ECO:0000256" key="6">
    <source>
        <dbReference type="ARBA" id="ARBA00022840"/>
    </source>
</evidence>
<keyword evidence="3" id="KW-0808">Transferase</keyword>
<evidence type="ECO:0000256" key="2">
    <source>
        <dbReference type="ARBA" id="ARBA00022527"/>
    </source>
</evidence>
<evidence type="ECO:0000256" key="5">
    <source>
        <dbReference type="ARBA" id="ARBA00022777"/>
    </source>
</evidence>
<dbReference type="GO" id="GO:0016301">
    <property type="term" value="F:kinase activity"/>
    <property type="evidence" value="ECO:0007669"/>
    <property type="project" value="UniProtKB-KW"/>
</dbReference>
<dbReference type="EC" id="2.7.11.1" evidence="1"/>
<dbReference type="InterPro" id="IPR000719">
    <property type="entry name" value="Prot_kinase_dom"/>
</dbReference>
<evidence type="ECO:0000313" key="11">
    <source>
        <dbReference type="Proteomes" id="UP001566476"/>
    </source>
</evidence>
<dbReference type="PROSITE" id="PS00107">
    <property type="entry name" value="PROTEIN_KINASE_ATP"/>
    <property type="match status" value="1"/>
</dbReference>
<keyword evidence="11" id="KW-1185">Reference proteome</keyword>
<accession>A0ABV4HWH7</accession>
<feature type="region of interest" description="Disordered" evidence="8">
    <location>
        <begin position="415"/>
        <end position="459"/>
    </location>
</feature>
<organism evidence="10 11">
    <name type="scientific">Kineococcus mangrovi</name>
    <dbReference type="NCBI Taxonomy" id="1660183"/>
    <lineage>
        <taxon>Bacteria</taxon>
        <taxon>Bacillati</taxon>
        <taxon>Actinomycetota</taxon>
        <taxon>Actinomycetes</taxon>
        <taxon>Kineosporiales</taxon>
        <taxon>Kineosporiaceae</taxon>
        <taxon>Kineococcus</taxon>
    </lineage>
</organism>
<keyword evidence="5 10" id="KW-0418">Kinase</keyword>
<reference evidence="10 11" key="1">
    <citation type="submission" date="2024-07" db="EMBL/GenBank/DDBJ databases">
        <authorList>
            <person name="Thanompreechachai J."/>
            <person name="Duangmal K."/>
        </authorList>
    </citation>
    <scope>NUCLEOTIDE SEQUENCE [LARGE SCALE GENOMIC DNA]</scope>
    <source>
        <strain evidence="10 11">TBRC 1896</strain>
    </source>
</reference>
<proteinExistence type="predicted"/>
<keyword evidence="4 7" id="KW-0547">Nucleotide-binding</keyword>
<feature type="compositionally biased region" description="Low complexity" evidence="8">
    <location>
        <begin position="415"/>
        <end position="436"/>
    </location>
</feature>
<name>A0ABV4HWH7_9ACTN</name>
<evidence type="ECO:0000313" key="10">
    <source>
        <dbReference type="EMBL" id="MEZ0490773.1"/>
    </source>
</evidence>
<sequence length="586" mass="58446">MTLSEPLTGPLGPRTPASGPGRQWRREALSALGDDPRRRPPVVDGYAVGRLLGAGGSSVVWAGTGTDGVERALKVVSTPAGEAGDGGGGEAGLLAELSLLRRVRHPRVVAVHDISTDGQGRPVLVLDLAAGGSLAGVLAQRRRLSAGEVSGLLHVLGPALEDLHAAGVVHGDVAPGNVLLDARGEPLLADLGVSRALGRRHGSVLGTPGFADPAALAGEGVGAASDVYGLAALAWWALTGEVPPAAGALGARQAHRRAVAGLPAGGAAVLSALREGLHRKPSRRPTPGELATVVTAAARPRPVRGLGVPGTAARAPQGPPPPPPGVTHRLAGDVAGAAQDPEDGGTGRRRQAGPGSPAAPGGGPAPARRRAAPGRGATRVRGVRSRRSLLVAGALPVVAGAALVLALHDPTTRTPATTAAPAGTAAPPAGSAQAPALVTDPAAPSEPGAPVGREGLGEDEVLRGDDPLAVVTALADRRAVALSSGEAGALEAVDVPGSAARAADEAVLTDLTASGTTFEALAFDVRQVRETARTPDRWVLEADVTTAEHVVVSSTGARTTVPAGDPRTSRLTLERVEGEWRVSAVG</sequence>
<evidence type="ECO:0000256" key="7">
    <source>
        <dbReference type="PROSITE-ProRule" id="PRU10141"/>
    </source>
</evidence>
<protein>
    <recommendedName>
        <fullName evidence="1">non-specific serine/threonine protein kinase</fullName>
        <ecNumber evidence="1">2.7.11.1</ecNumber>
    </recommendedName>
</protein>
<dbReference type="PANTHER" id="PTHR43289">
    <property type="entry name" value="MITOGEN-ACTIVATED PROTEIN KINASE KINASE KINASE 20-RELATED"/>
    <property type="match status" value="1"/>
</dbReference>
<dbReference type="Pfam" id="PF00069">
    <property type="entry name" value="Pkinase"/>
    <property type="match status" value="1"/>
</dbReference>
<dbReference type="EMBL" id="JBGGTQ010000001">
    <property type="protein sequence ID" value="MEZ0490773.1"/>
    <property type="molecule type" value="Genomic_DNA"/>
</dbReference>
<evidence type="ECO:0000256" key="1">
    <source>
        <dbReference type="ARBA" id="ARBA00012513"/>
    </source>
</evidence>
<dbReference type="PROSITE" id="PS50011">
    <property type="entry name" value="PROTEIN_KINASE_DOM"/>
    <property type="match status" value="1"/>
</dbReference>
<dbReference type="SUPFAM" id="SSF56112">
    <property type="entry name" value="Protein kinase-like (PK-like)"/>
    <property type="match status" value="1"/>
</dbReference>
<evidence type="ECO:0000259" key="9">
    <source>
        <dbReference type="PROSITE" id="PS50011"/>
    </source>
</evidence>
<feature type="binding site" evidence="7">
    <location>
        <position position="74"/>
    </location>
    <ligand>
        <name>ATP</name>
        <dbReference type="ChEBI" id="CHEBI:30616"/>
    </ligand>
</feature>
<gene>
    <name evidence="10" type="ORF">AB2L28_00795</name>
</gene>
<dbReference type="Proteomes" id="UP001566476">
    <property type="component" value="Unassembled WGS sequence"/>
</dbReference>
<evidence type="ECO:0000256" key="8">
    <source>
        <dbReference type="SAM" id="MobiDB-lite"/>
    </source>
</evidence>